<evidence type="ECO:0000313" key="2">
    <source>
        <dbReference type="EMBL" id="ESK97789.1"/>
    </source>
</evidence>
<dbReference type="OrthoDB" id="2997822at2759"/>
<protein>
    <submittedName>
        <fullName evidence="2">Uncharacterized protein</fullName>
    </submittedName>
</protein>
<dbReference type="AlphaFoldDB" id="V2Z1G0"/>
<keyword evidence="3" id="KW-1185">Reference proteome</keyword>
<keyword evidence="1" id="KW-0812">Transmembrane</keyword>
<dbReference type="EMBL" id="AWSO01000017">
    <property type="protein sequence ID" value="ESK97789.1"/>
    <property type="molecule type" value="Genomic_DNA"/>
</dbReference>
<dbReference type="KEGG" id="mrr:Moror_17354"/>
<dbReference type="Gene3D" id="2.60.120.260">
    <property type="entry name" value="Galactose-binding domain-like"/>
    <property type="match status" value="1"/>
</dbReference>
<keyword evidence="1" id="KW-0472">Membrane</keyword>
<evidence type="ECO:0000256" key="1">
    <source>
        <dbReference type="SAM" id="Phobius"/>
    </source>
</evidence>
<feature type="transmembrane region" description="Helical" evidence="1">
    <location>
        <begin position="198"/>
        <end position="218"/>
    </location>
</feature>
<evidence type="ECO:0000313" key="3">
    <source>
        <dbReference type="Proteomes" id="UP000017559"/>
    </source>
</evidence>
<comment type="caution">
    <text evidence="2">The sequence shown here is derived from an EMBL/GenBank/DDBJ whole genome shotgun (WGS) entry which is preliminary data.</text>
</comment>
<keyword evidence="1" id="KW-1133">Transmembrane helix</keyword>
<dbReference type="HOGENOM" id="CLU_1034734_0_0_1"/>
<name>V2Z1G0_MONRO</name>
<organism evidence="2 3">
    <name type="scientific">Moniliophthora roreri (strain MCA 2997)</name>
    <name type="common">Cocoa frosty pod rot fungus</name>
    <name type="synonym">Crinipellis roreri</name>
    <dbReference type="NCBI Taxonomy" id="1381753"/>
    <lineage>
        <taxon>Eukaryota</taxon>
        <taxon>Fungi</taxon>
        <taxon>Dikarya</taxon>
        <taxon>Basidiomycota</taxon>
        <taxon>Agaricomycotina</taxon>
        <taxon>Agaricomycetes</taxon>
        <taxon>Agaricomycetidae</taxon>
        <taxon>Agaricales</taxon>
        <taxon>Marasmiineae</taxon>
        <taxon>Marasmiaceae</taxon>
        <taxon>Moniliophthora</taxon>
    </lineage>
</organism>
<reference evidence="2 3" key="1">
    <citation type="journal article" date="2014" name="BMC Genomics">
        <title>Genome and secretome analysis of the hemibiotrophic fungal pathogen, Moniliophthora roreri, which causes frosty pod rot disease of cacao: mechanisms of the biotrophic and necrotrophic phases.</title>
        <authorList>
            <person name="Meinhardt L.W."/>
            <person name="Costa G.G.L."/>
            <person name="Thomazella D.P.T."/>
            <person name="Teixeira P.J.P.L."/>
            <person name="Carazzolle M.F."/>
            <person name="Schuster S.C."/>
            <person name="Carlson J.E."/>
            <person name="Guiltinan M.J."/>
            <person name="Mieczkowski P."/>
            <person name="Farmer A."/>
            <person name="Ramaraj T."/>
            <person name="Crozier J."/>
            <person name="Davis R.E."/>
            <person name="Shao J."/>
            <person name="Melnick R.L."/>
            <person name="Pereira G.A.G."/>
            <person name="Bailey B.A."/>
        </authorList>
    </citation>
    <scope>NUCLEOTIDE SEQUENCE [LARGE SCALE GENOMIC DNA]</scope>
    <source>
        <strain evidence="2 3">MCA 2997</strain>
    </source>
</reference>
<gene>
    <name evidence="2" type="ORF">Moror_17354</name>
</gene>
<sequence>MEVTLLMRGKCFRQRGVRYLFVATSNRRIFKTRISMMTTTIRAEVVMTLFLRGSGSAEIRVEHQGNWTVKAEDEIVVGVSENRNSSITIGFEGIYISMTGTLTTNLQSPNSSKTLCYTLDGHEDHSFPYNIWNSSSALLYTSPELPQGQHTLQLTLTSGAELQIYNVTFVAIDNQARRTIQTVPGSRLLDPPGHAGNALIGGIMAGVLLLGIFGAFLYRRKTEAEARNPEDEGPVQVHMPTSKEAFTSGNNGLHGLSFTRSQKLLTCRL</sequence>
<proteinExistence type="predicted"/>
<accession>V2Z1G0</accession>
<dbReference type="Proteomes" id="UP000017559">
    <property type="component" value="Unassembled WGS sequence"/>
</dbReference>